<dbReference type="GeneID" id="9952046"/>
<dbReference type="CTD" id="9952046"/>
<accession>A0A1S0THJ5</accession>
<dbReference type="EMBL" id="JH712119">
    <property type="protein sequence ID" value="EFO13960.1"/>
    <property type="molecule type" value="Genomic_DNA"/>
</dbReference>
<dbReference type="InParanoid" id="A0A1S0THJ5"/>
<feature type="region of interest" description="Disordered" evidence="1">
    <location>
        <begin position="27"/>
        <end position="51"/>
    </location>
</feature>
<evidence type="ECO:0000313" key="2">
    <source>
        <dbReference type="EMBL" id="EFO13960.1"/>
    </source>
</evidence>
<protein>
    <submittedName>
        <fullName evidence="2">Uncharacterized protein</fullName>
    </submittedName>
</protein>
<name>A0A1S0THJ5_LOALO</name>
<dbReference type="RefSeq" id="XP_003150109.1">
    <property type="nucleotide sequence ID" value="XM_003150061.1"/>
</dbReference>
<dbReference type="KEGG" id="loa:LOAG_14567"/>
<dbReference type="AlphaFoldDB" id="A0A1S0THJ5"/>
<reference evidence="2" key="1">
    <citation type="submission" date="2012-04" db="EMBL/GenBank/DDBJ databases">
        <title>The Genome Sequence of Loa loa.</title>
        <authorList>
            <consortium name="The Broad Institute Genome Sequencing Platform"/>
            <consortium name="Broad Institute Genome Sequencing Center for Infectious Disease"/>
            <person name="Nutman T.B."/>
            <person name="Fink D.L."/>
            <person name="Russ C."/>
            <person name="Young S."/>
            <person name="Zeng Q."/>
            <person name="Gargeya S."/>
            <person name="Alvarado L."/>
            <person name="Berlin A."/>
            <person name="Chapman S.B."/>
            <person name="Chen Z."/>
            <person name="Freedman E."/>
            <person name="Gellesch M."/>
            <person name="Goldberg J."/>
            <person name="Griggs A."/>
            <person name="Gujja S."/>
            <person name="Heilman E.R."/>
            <person name="Heiman D."/>
            <person name="Howarth C."/>
            <person name="Mehta T."/>
            <person name="Neiman D."/>
            <person name="Pearson M."/>
            <person name="Roberts A."/>
            <person name="Saif S."/>
            <person name="Shea T."/>
            <person name="Shenoy N."/>
            <person name="Sisk P."/>
            <person name="Stolte C."/>
            <person name="Sykes S."/>
            <person name="White J."/>
            <person name="Yandava C."/>
            <person name="Haas B."/>
            <person name="Henn M.R."/>
            <person name="Nusbaum C."/>
            <person name="Birren B."/>
        </authorList>
    </citation>
    <scope>NUCLEOTIDE SEQUENCE [LARGE SCALE GENOMIC DNA]</scope>
</reference>
<evidence type="ECO:0000256" key="1">
    <source>
        <dbReference type="SAM" id="MobiDB-lite"/>
    </source>
</evidence>
<feature type="compositionally biased region" description="Acidic residues" evidence="1">
    <location>
        <begin position="28"/>
        <end position="45"/>
    </location>
</feature>
<sequence>MNKYSPCINTEYDKRLITHSPIINTECNWDDGDDDDDDDDDDDNEGEMKEGKKCHNCQLNLLYAI</sequence>
<gene>
    <name evidence="2" type="ORF">LOAG_14567</name>
</gene>
<proteinExistence type="predicted"/>
<organism evidence="2">
    <name type="scientific">Loa loa</name>
    <name type="common">Eye worm</name>
    <name type="synonym">Filaria loa</name>
    <dbReference type="NCBI Taxonomy" id="7209"/>
    <lineage>
        <taxon>Eukaryota</taxon>
        <taxon>Metazoa</taxon>
        <taxon>Ecdysozoa</taxon>
        <taxon>Nematoda</taxon>
        <taxon>Chromadorea</taxon>
        <taxon>Rhabditida</taxon>
        <taxon>Spirurina</taxon>
        <taxon>Spiruromorpha</taxon>
        <taxon>Filarioidea</taxon>
        <taxon>Onchocercidae</taxon>
        <taxon>Loa</taxon>
    </lineage>
</organism>